<dbReference type="Proteomes" id="UP001370490">
    <property type="component" value="Unassembled WGS sequence"/>
</dbReference>
<proteinExistence type="predicted"/>
<evidence type="ECO:0000256" key="2">
    <source>
        <dbReference type="ARBA" id="ARBA00022448"/>
    </source>
</evidence>
<dbReference type="EMBL" id="JBAMMX010000004">
    <property type="protein sequence ID" value="KAK6943218.1"/>
    <property type="molecule type" value="Genomic_DNA"/>
</dbReference>
<keyword evidence="3" id="KW-0633">Potassium transport</keyword>
<feature type="transmembrane region" description="Helical" evidence="6">
    <location>
        <begin position="129"/>
        <end position="148"/>
    </location>
</feature>
<feature type="transmembrane region" description="Helical" evidence="6">
    <location>
        <begin position="56"/>
        <end position="77"/>
    </location>
</feature>
<evidence type="ECO:0000256" key="3">
    <source>
        <dbReference type="ARBA" id="ARBA00022538"/>
    </source>
</evidence>
<keyword evidence="8" id="KW-1185">Reference proteome</keyword>
<keyword evidence="6" id="KW-0812">Transmembrane</keyword>
<keyword evidence="4" id="KW-0630">Potassium</keyword>
<evidence type="ECO:0000256" key="5">
    <source>
        <dbReference type="ARBA" id="ARBA00023065"/>
    </source>
</evidence>
<evidence type="ECO:0000313" key="7">
    <source>
        <dbReference type="EMBL" id="KAK6943218.1"/>
    </source>
</evidence>
<keyword evidence="2" id="KW-0813">Transport</keyword>
<dbReference type="PANTHER" id="PTHR32468:SF164">
    <property type="entry name" value="OS05G0485000 PROTEIN"/>
    <property type="match status" value="1"/>
</dbReference>
<gene>
    <name evidence="7" type="ORF">RJ641_028595</name>
</gene>
<comment type="subcellular location">
    <subcellularLocation>
        <location evidence="1">Membrane</location>
        <topology evidence="1">Multi-pass membrane protein</topology>
    </subcellularLocation>
</comment>
<accession>A0AAN8ZQN4</accession>
<dbReference type="InterPro" id="IPR050794">
    <property type="entry name" value="CPA2_transporter"/>
</dbReference>
<keyword evidence="5" id="KW-0406">Ion transport</keyword>
<dbReference type="GO" id="GO:0012505">
    <property type="term" value="C:endomembrane system"/>
    <property type="evidence" value="ECO:0007669"/>
    <property type="project" value="TreeGrafter"/>
</dbReference>
<sequence>MLTLPVSLVQKRLVNEEDDQENRMNLVAMLQSFSSFQSIACFLEDLVLLDSELERIALSAATINGLLYVTLMMVFSMKQVQQEMTNPTNLVQMAMIVYIIKPMLLWMIRWSPEVVASSFISEYFGYHSFFAPMILGLVAPDGSVMVLSNKLDCFVSTMTFPLFSHEWGAILICLM</sequence>
<evidence type="ECO:0000256" key="4">
    <source>
        <dbReference type="ARBA" id="ARBA00022958"/>
    </source>
</evidence>
<dbReference type="GO" id="GO:0006885">
    <property type="term" value="P:regulation of pH"/>
    <property type="evidence" value="ECO:0007669"/>
    <property type="project" value="TreeGrafter"/>
</dbReference>
<feature type="transmembrane region" description="Helical" evidence="6">
    <location>
        <begin position="89"/>
        <end position="109"/>
    </location>
</feature>
<dbReference type="GO" id="GO:0016020">
    <property type="term" value="C:membrane"/>
    <property type="evidence" value="ECO:0007669"/>
    <property type="project" value="UniProtKB-SubCell"/>
</dbReference>
<evidence type="ECO:0000256" key="1">
    <source>
        <dbReference type="ARBA" id="ARBA00004141"/>
    </source>
</evidence>
<dbReference type="GO" id="GO:0098662">
    <property type="term" value="P:inorganic cation transmembrane transport"/>
    <property type="evidence" value="ECO:0007669"/>
    <property type="project" value="TreeGrafter"/>
</dbReference>
<name>A0AAN8ZQN4_9MAGN</name>
<organism evidence="7 8">
    <name type="scientific">Dillenia turbinata</name>
    <dbReference type="NCBI Taxonomy" id="194707"/>
    <lineage>
        <taxon>Eukaryota</taxon>
        <taxon>Viridiplantae</taxon>
        <taxon>Streptophyta</taxon>
        <taxon>Embryophyta</taxon>
        <taxon>Tracheophyta</taxon>
        <taxon>Spermatophyta</taxon>
        <taxon>Magnoliopsida</taxon>
        <taxon>eudicotyledons</taxon>
        <taxon>Gunneridae</taxon>
        <taxon>Pentapetalae</taxon>
        <taxon>Dilleniales</taxon>
        <taxon>Dilleniaceae</taxon>
        <taxon>Dillenia</taxon>
    </lineage>
</organism>
<dbReference type="AlphaFoldDB" id="A0AAN8ZQN4"/>
<evidence type="ECO:0000256" key="6">
    <source>
        <dbReference type="SAM" id="Phobius"/>
    </source>
</evidence>
<dbReference type="InterPro" id="IPR038770">
    <property type="entry name" value="Na+/solute_symporter_sf"/>
</dbReference>
<protein>
    <submittedName>
        <fullName evidence="7">Uncharacterized protein</fullName>
    </submittedName>
</protein>
<comment type="caution">
    <text evidence="7">The sequence shown here is derived from an EMBL/GenBank/DDBJ whole genome shotgun (WGS) entry which is preliminary data.</text>
</comment>
<keyword evidence="6" id="KW-1133">Transmembrane helix</keyword>
<dbReference type="GO" id="GO:0006813">
    <property type="term" value="P:potassium ion transport"/>
    <property type="evidence" value="ECO:0007669"/>
    <property type="project" value="UniProtKB-KW"/>
</dbReference>
<evidence type="ECO:0000313" key="8">
    <source>
        <dbReference type="Proteomes" id="UP001370490"/>
    </source>
</evidence>
<dbReference type="PANTHER" id="PTHR32468">
    <property type="entry name" value="CATION/H + ANTIPORTER"/>
    <property type="match status" value="1"/>
</dbReference>
<reference evidence="7 8" key="1">
    <citation type="submission" date="2023-12" db="EMBL/GenBank/DDBJ databases">
        <title>A high-quality genome assembly for Dillenia turbinata (Dilleniales).</title>
        <authorList>
            <person name="Chanderbali A."/>
        </authorList>
    </citation>
    <scope>NUCLEOTIDE SEQUENCE [LARGE SCALE GENOMIC DNA]</scope>
    <source>
        <strain evidence="7">LSX21</strain>
        <tissue evidence="7">Leaf</tissue>
    </source>
</reference>
<dbReference type="Gene3D" id="1.20.1530.20">
    <property type="match status" value="1"/>
</dbReference>
<keyword evidence="6" id="KW-0472">Membrane</keyword>